<reference evidence="1" key="2">
    <citation type="submission" date="2023-06" db="EMBL/GenBank/DDBJ databases">
        <authorList>
            <person name="Ma L."/>
            <person name="Liu K.-W."/>
            <person name="Li Z."/>
            <person name="Hsiao Y.-Y."/>
            <person name="Qi Y."/>
            <person name="Fu T."/>
            <person name="Tang G."/>
            <person name="Zhang D."/>
            <person name="Sun W.-H."/>
            <person name="Liu D.-K."/>
            <person name="Li Y."/>
            <person name="Chen G.-Z."/>
            <person name="Liu X.-D."/>
            <person name="Liao X.-Y."/>
            <person name="Jiang Y.-T."/>
            <person name="Yu X."/>
            <person name="Hao Y."/>
            <person name="Huang J."/>
            <person name="Zhao X.-W."/>
            <person name="Ke S."/>
            <person name="Chen Y.-Y."/>
            <person name="Wu W.-L."/>
            <person name="Hsu J.-L."/>
            <person name="Lin Y.-F."/>
            <person name="Huang M.-D."/>
            <person name="Li C.-Y."/>
            <person name="Huang L."/>
            <person name="Wang Z.-W."/>
            <person name="Zhao X."/>
            <person name="Zhong W.-Y."/>
            <person name="Peng D.-H."/>
            <person name="Ahmad S."/>
            <person name="Lan S."/>
            <person name="Zhang J.-S."/>
            <person name="Tsai W.-C."/>
            <person name="Van De Peer Y."/>
            <person name="Liu Z.-J."/>
        </authorList>
    </citation>
    <scope>NUCLEOTIDE SEQUENCE</scope>
    <source>
        <strain evidence="1">CP</strain>
        <tissue evidence="1">Leaves</tissue>
    </source>
</reference>
<dbReference type="EMBL" id="JAUJYO010000012">
    <property type="protein sequence ID" value="KAK1301485.1"/>
    <property type="molecule type" value="Genomic_DNA"/>
</dbReference>
<proteinExistence type="predicted"/>
<accession>A0AAV9DKQ4</accession>
<reference evidence="1" key="1">
    <citation type="journal article" date="2023" name="Nat. Commun.">
        <title>Diploid and tetraploid genomes of Acorus and the evolution of monocots.</title>
        <authorList>
            <person name="Ma L."/>
            <person name="Liu K.W."/>
            <person name="Li Z."/>
            <person name="Hsiao Y.Y."/>
            <person name="Qi Y."/>
            <person name="Fu T."/>
            <person name="Tang G.D."/>
            <person name="Zhang D."/>
            <person name="Sun W.H."/>
            <person name="Liu D.K."/>
            <person name="Li Y."/>
            <person name="Chen G.Z."/>
            <person name="Liu X.D."/>
            <person name="Liao X.Y."/>
            <person name="Jiang Y.T."/>
            <person name="Yu X."/>
            <person name="Hao Y."/>
            <person name="Huang J."/>
            <person name="Zhao X.W."/>
            <person name="Ke S."/>
            <person name="Chen Y.Y."/>
            <person name="Wu W.L."/>
            <person name="Hsu J.L."/>
            <person name="Lin Y.F."/>
            <person name="Huang M.D."/>
            <person name="Li C.Y."/>
            <person name="Huang L."/>
            <person name="Wang Z.W."/>
            <person name="Zhao X."/>
            <person name="Zhong W.Y."/>
            <person name="Peng D.H."/>
            <person name="Ahmad S."/>
            <person name="Lan S."/>
            <person name="Zhang J.S."/>
            <person name="Tsai W.C."/>
            <person name="Van de Peer Y."/>
            <person name="Liu Z.J."/>
        </authorList>
    </citation>
    <scope>NUCLEOTIDE SEQUENCE</scope>
    <source>
        <strain evidence="1">CP</strain>
    </source>
</reference>
<evidence type="ECO:0000313" key="1">
    <source>
        <dbReference type="EMBL" id="KAK1301485.1"/>
    </source>
</evidence>
<keyword evidence="2" id="KW-1185">Reference proteome</keyword>
<dbReference type="AlphaFoldDB" id="A0AAV9DKQ4"/>
<protein>
    <submittedName>
        <fullName evidence="1">Uncharacterized protein</fullName>
    </submittedName>
</protein>
<name>A0AAV9DKQ4_ACOCL</name>
<gene>
    <name evidence="1" type="ORF">QJS10_CPB12g00948</name>
</gene>
<evidence type="ECO:0000313" key="2">
    <source>
        <dbReference type="Proteomes" id="UP001180020"/>
    </source>
</evidence>
<sequence>MRTPRPNHGSISKRGGLYQMASRRWCQSRGAPVRAAFKEHTVWLSNLSVCGDA</sequence>
<organism evidence="1 2">
    <name type="scientific">Acorus calamus</name>
    <name type="common">Sweet flag</name>
    <dbReference type="NCBI Taxonomy" id="4465"/>
    <lineage>
        <taxon>Eukaryota</taxon>
        <taxon>Viridiplantae</taxon>
        <taxon>Streptophyta</taxon>
        <taxon>Embryophyta</taxon>
        <taxon>Tracheophyta</taxon>
        <taxon>Spermatophyta</taxon>
        <taxon>Magnoliopsida</taxon>
        <taxon>Liliopsida</taxon>
        <taxon>Acoraceae</taxon>
        <taxon>Acorus</taxon>
    </lineage>
</organism>
<comment type="caution">
    <text evidence="1">The sequence shown here is derived from an EMBL/GenBank/DDBJ whole genome shotgun (WGS) entry which is preliminary data.</text>
</comment>
<dbReference type="Proteomes" id="UP001180020">
    <property type="component" value="Unassembled WGS sequence"/>
</dbReference>